<dbReference type="Gene3D" id="1.25.40.10">
    <property type="entry name" value="Tetratricopeptide repeat domain"/>
    <property type="match status" value="2"/>
</dbReference>
<dbReference type="Proteomes" id="UP000824193">
    <property type="component" value="Unassembled WGS sequence"/>
</dbReference>
<dbReference type="PANTHER" id="PTHR44858">
    <property type="entry name" value="TETRATRICOPEPTIDE REPEAT PROTEIN 6"/>
    <property type="match status" value="1"/>
</dbReference>
<feature type="repeat" description="TPR" evidence="3">
    <location>
        <begin position="77"/>
        <end position="110"/>
    </location>
</feature>
<dbReference type="Pfam" id="PF25060">
    <property type="entry name" value="ARM_TT21_2nd"/>
    <property type="match status" value="1"/>
</dbReference>
<feature type="repeat" description="TPR" evidence="3">
    <location>
        <begin position="223"/>
        <end position="256"/>
    </location>
</feature>
<evidence type="ECO:0000313" key="6">
    <source>
        <dbReference type="Proteomes" id="UP000824193"/>
    </source>
</evidence>
<reference evidence="5" key="1">
    <citation type="journal article" date="2021" name="PeerJ">
        <title>Extensive microbial diversity within the chicken gut microbiome revealed by metagenomics and culture.</title>
        <authorList>
            <person name="Gilroy R."/>
            <person name="Ravi A."/>
            <person name="Getino M."/>
            <person name="Pursley I."/>
            <person name="Horton D.L."/>
            <person name="Alikhan N.F."/>
            <person name="Baker D."/>
            <person name="Gharbi K."/>
            <person name="Hall N."/>
            <person name="Watson M."/>
            <person name="Adriaenssens E.M."/>
            <person name="Foster-Nyarko E."/>
            <person name="Jarju S."/>
            <person name="Secka A."/>
            <person name="Antonio M."/>
            <person name="Oren A."/>
            <person name="Chaudhuri R.R."/>
            <person name="La Ragione R."/>
            <person name="Hildebrand F."/>
            <person name="Pallen M.J."/>
        </authorList>
    </citation>
    <scope>NUCLEOTIDE SEQUENCE</scope>
    <source>
        <strain evidence="5">2239</strain>
    </source>
</reference>
<evidence type="ECO:0000313" key="5">
    <source>
        <dbReference type="EMBL" id="HIX05698.1"/>
    </source>
</evidence>
<keyword evidence="1" id="KW-0677">Repeat</keyword>
<dbReference type="InterPro" id="IPR056832">
    <property type="entry name" value="ARM_TT21_2nd"/>
</dbReference>
<dbReference type="AlphaFoldDB" id="A0A9D1V427"/>
<evidence type="ECO:0000256" key="2">
    <source>
        <dbReference type="ARBA" id="ARBA00022803"/>
    </source>
</evidence>
<sequence>MKQEKRRIKPWARWTAAFLALAFVFTFGAQSWITVKISAEESNAAKTYLAQQTDYVNASRLERLRTKLQTLTQPDGLKDYYRLAETHIAAEEYTEALECIQRCLELYEPEYGTTLQAELLLKEGCLLTILDRADEAEEAMEQVVQLAPGLADAYLVLAQLHAGSGDTQALAADLESYLELQPAAADMRLLLAQLYLAQGQGDEAMKHAVWLQANGGAQNTDVAGLFTGLGLAKLQREDTAGALELFETALSLDDTVDSLCYYAGLCCLLLERYDEAVDYYSRSIQLQSTLQMSHYGRGAAELMRGEPDMEQAAGDLAFAAGYDGADADPVISAQAEDLLNTITE</sequence>
<name>A0A9D1V427_9FIRM</name>
<gene>
    <name evidence="5" type="ORF">H9865_06315</name>
</gene>
<evidence type="ECO:0000256" key="3">
    <source>
        <dbReference type="PROSITE-ProRule" id="PRU00339"/>
    </source>
</evidence>
<dbReference type="SMART" id="SM00028">
    <property type="entry name" value="TPR"/>
    <property type="match status" value="4"/>
</dbReference>
<evidence type="ECO:0000259" key="4">
    <source>
        <dbReference type="Pfam" id="PF25060"/>
    </source>
</evidence>
<proteinExistence type="predicted"/>
<feature type="domain" description="Tetratricopeptide repeat protein 21A/21B second ARM" evidence="4">
    <location>
        <begin position="135"/>
        <end position="199"/>
    </location>
</feature>
<dbReference type="EMBL" id="DXFW01000019">
    <property type="protein sequence ID" value="HIX05698.1"/>
    <property type="molecule type" value="Genomic_DNA"/>
</dbReference>
<dbReference type="InterPro" id="IPR019734">
    <property type="entry name" value="TPR_rpt"/>
</dbReference>
<accession>A0A9D1V427</accession>
<organism evidence="5 6">
    <name type="scientific">Candidatus Allofournierella pullicola</name>
    <dbReference type="NCBI Taxonomy" id="2838596"/>
    <lineage>
        <taxon>Bacteria</taxon>
        <taxon>Bacillati</taxon>
        <taxon>Bacillota</taxon>
        <taxon>Clostridia</taxon>
        <taxon>Eubacteriales</taxon>
        <taxon>Oscillospiraceae</taxon>
        <taxon>Allofournierella</taxon>
    </lineage>
</organism>
<dbReference type="InterPro" id="IPR050498">
    <property type="entry name" value="Ycf3"/>
</dbReference>
<dbReference type="SUPFAM" id="SSF48452">
    <property type="entry name" value="TPR-like"/>
    <property type="match status" value="1"/>
</dbReference>
<dbReference type="PANTHER" id="PTHR44858:SF1">
    <property type="entry name" value="UDP-N-ACETYLGLUCOSAMINE--PEPTIDE N-ACETYLGLUCOSAMINYLTRANSFERASE SPINDLY-RELATED"/>
    <property type="match status" value="1"/>
</dbReference>
<dbReference type="Pfam" id="PF13181">
    <property type="entry name" value="TPR_8"/>
    <property type="match status" value="1"/>
</dbReference>
<reference evidence="5" key="2">
    <citation type="submission" date="2021-04" db="EMBL/GenBank/DDBJ databases">
        <authorList>
            <person name="Gilroy R."/>
        </authorList>
    </citation>
    <scope>NUCLEOTIDE SEQUENCE</scope>
    <source>
        <strain evidence="5">2239</strain>
    </source>
</reference>
<evidence type="ECO:0000256" key="1">
    <source>
        <dbReference type="ARBA" id="ARBA00022737"/>
    </source>
</evidence>
<dbReference type="InterPro" id="IPR011990">
    <property type="entry name" value="TPR-like_helical_dom_sf"/>
</dbReference>
<comment type="caution">
    <text evidence="5">The sequence shown here is derived from an EMBL/GenBank/DDBJ whole genome shotgun (WGS) entry which is preliminary data.</text>
</comment>
<keyword evidence="2 3" id="KW-0802">TPR repeat</keyword>
<dbReference type="Pfam" id="PF13432">
    <property type="entry name" value="TPR_16"/>
    <property type="match status" value="1"/>
</dbReference>
<protein>
    <submittedName>
        <fullName evidence="5">Tetratricopeptide repeat protein</fullName>
    </submittedName>
</protein>
<dbReference type="PROSITE" id="PS50005">
    <property type="entry name" value="TPR"/>
    <property type="match status" value="2"/>
</dbReference>